<dbReference type="InterPro" id="IPR038135">
    <property type="entry name" value="Methylthiotransferase_N_sf"/>
</dbReference>
<dbReference type="SMART" id="SM00729">
    <property type="entry name" value="Elp3"/>
    <property type="match status" value="1"/>
</dbReference>
<comment type="cofactor">
    <cofactor evidence="13">
        <name>[4Fe-4S] cluster</name>
        <dbReference type="ChEBI" id="CHEBI:49883"/>
    </cofactor>
    <text evidence="13">Binds 2 [4Fe-4S] clusters. One cluster is coordinated with 3 cysteines and an exchangeable S-adenosyl-L-methionine.</text>
</comment>
<evidence type="ECO:0000256" key="14">
    <source>
        <dbReference type="SAM" id="MobiDB-lite"/>
    </source>
</evidence>
<dbReference type="PROSITE" id="PS01278">
    <property type="entry name" value="MTTASE_RADICAL"/>
    <property type="match status" value="1"/>
</dbReference>
<dbReference type="Proteomes" id="UP000001508">
    <property type="component" value="Chromosome"/>
</dbReference>
<protein>
    <recommendedName>
        <fullName evidence="10 13">tRNA-2-methylthio-N(6)-dimethylallyladenosine synthase</fullName>
        <ecNumber evidence="9 13">2.8.4.3</ecNumber>
    </recommendedName>
    <alternativeName>
        <fullName evidence="12 13">(Dimethylallyl)adenosine tRNA methylthiotransferase MiaB</fullName>
    </alternativeName>
    <alternativeName>
        <fullName evidence="11 13">tRNA-i(6)A37 methylthiotransferase</fullName>
    </alternativeName>
</protein>
<gene>
    <name evidence="13" type="primary">miaB</name>
    <name evidence="18" type="ordered locus">DaAHT2_0803</name>
</gene>
<dbReference type="OrthoDB" id="9805215at2"/>
<evidence type="ECO:0000256" key="13">
    <source>
        <dbReference type="HAMAP-Rule" id="MF_01864"/>
    </source>
</evidence>
<dbReference type="HAMAP" id="MF_01864">
    <property type="entry name" value="tRNA_metthiotr_MiaB"/>
    <property type="match status" value="1"/>
</dbReference>
<organism evidence="18 19">
    <name type="scientific">Desulfurivibrio alkaliphilus (strain DSM 19089 / UNIQEM U267 / AHT2)</name>
    <dbReference type="NCBI Taxonomy" id="589865"/>
    <lineage>
        <taxon>Bacteria</taxon>
        <taxon>Pseudomonadati</taxon>
        <taxon>Thermodesulfobacteriota</taxon>
        <taxon>Desulfobulbia</taxon>
        <taxon>Desulfobulbales</taxon>
        <taxon>Desulfobulbaceae</taxon>
        <taxon>Desulfurivibrio</taxon>
    </lineage>
</organism>
<evidence type="ECO:0000256" key="9">
    <source>
        <dbReference type="ARBA" id="ARBA00033765"/>
    </source>
</evidence>
<dbReference type="GO" id="GO:0035597">
    <property type="term" value="F:tRNA-2-methylthio-N(6)-dimethylallyladenosine(37) synthase activity"/>
    <property type="evidence" value="ECO:0007669"/>
    <property type="project" value="UniProtKB-EC"/>
</dbReference>
<dbReference type="Pfam" id="PF00919">
    <property type="entry name" value="UPF0004"/>
    <property type="match status" value="1"/>
</dbReference>
<dbReference type="SFLD" id="SFLDF00273">
    <property type="entry name" value="(dimethylallyl)adenosine_tRNA"/>
    <property type="match status" value="1"/>
</dbReference>
<evidence type="ECO:0000256" key="6">
    <source>
        <dbReference type="ARBA" id="ARBA00022723"/>
    </source>
</evidence>
<evidence type="ECO:0000256" key="2">
    <source>
        <dbReference type="ARBA" id="ARBA00022485"/>
    </source>
</evidence>
<feature type="binding site" evidence="13">
    <location>
        <position position="168"/>
    </location>
    <ligand>
        <name>[4Fe-4S] cluster</name>
        <dbReference type="ChEBI" id="CHEBI:49883"/>
        <label>2</label>
        <note>4Fe-4S-S-AdoMet</note>
    </ligand>
</feature>
<keyword evidence="8 13" id="KW-0411">Iron-sulfur</keyword>
<dbReference type="NCBIfam" id="TIGR00089">
    <property type="entry name" value="MiaB/RimO family radical SAM methylthiotransferase"/>
    <property type="match status" value="1"/>
</dbReference>
<sequence length="452" mass="50911">MTETRNLYIETFGCQMNERDSEIMTQLMSQAAYLETSRPEEADCIVVNTCSIRGKAAQKAYSLLGGYRRLKKRRPELVIAVAGCVAQQDGENLLKKMPHLDLVIGPQNIYRLPELVESARRQATRTTATELSKDFVIPPFLPQVNGTATNHKRFVTIMQGCNNFCTYCVVPHTRGREVSRKPEDIINEVRHLADHGVREVTLLGQNVNSYGQDRGPAGTTGQIDDFPALLQAVVAVEGIYRVRFTTSHPKDLSPELIDCFAQLNKLCPHFHLPVQSGSDRILARMNRKYSRADYLARVAQLRRVRPDIAITTDLIVGFPGETEADFEATMELVNFVRYDSAFSFKYSDRPNAAAAAFDDKVPEEVKSRRLSLLQQRQEEISREIGRSMVGSTVEVMVEGRSKNSDGQWSGRTPTNRIVNFTGPDSLRPGELVDVYLEEACRHSLRGRMRRAK</sequence>
<evidence type="ECO:0000256" key="10">
    <source>
        <dbReference type="ARBA" id="ARBA00068570"/>
    </source>
</evidence>
<dbReference type="SFLD" id="SFLDG01061">
    <property type="entry name" value="methylthiotransferase"/>
    <property type="match status" value="1"/>
</dbReference>
<dbReference type="Gene3D" id="3.40.50.12160">
    <property type="entry name" value="Methylthiotransferase, N-terminal domain"/>
    <property type="match status" value="1"/>
</dbReference>
<dbReference type="InterPro" id="IPR006463">
    <property type="entry name" value="MiaB_methiolase"/>
</dbReference>
<dbReference type="InterPro" id="IPR002792">
    <property type="entry name" value="TRAM_dom"/>
</dbReference>
<comment type="subunit">
    <text evidence="13">Monomer.</text>
</comment>
<dbReference type="GO" id="GO:0051539">
    <property type="term" value="F:4 iron, 4 sulfur cluster binding"/>
    <property type="evidence" value="ECO:0007669"/>
    <property type="project" value="UniProtKB-UniRule"/>
</dbReference>
<evidence type="ECO:0000256" key="1">
    <source>
        <dbReference type="ARBA" id="ARBA00003234"/>
    </source>
</evidence>
<feature type="binding site" evidence="13">
    <location>
        <position position="50"/>
    </location>
    <ligand>
        <name>[4Fe-4S] cluster</name>
        <dbReference type="ChEBI" id="CHEBI:49883"/>
        <label>1</label>
    </ligand>
</feature>
<dbReference type="EMBL" id="CP001940">
    <property type="protein sequence ID" value="ADH85507.1"/>
    <property type="molecule type" value="Genomic_DNA"/>
</dbReference>
<dbReference type="InParanoid" id="D6Z1T2"/>
<dbReference type="GO" id="GO:0046872">
    <property type="term" value="F:metal ion binding"/>
    <property type="evidence" value="ECO:0007669"/>
    <property type="project" value="UniProtKB-KW"/>
</dbReference>
<dbReference type="NCBIfam" id="TIGR01574">
    <property type="entry name" value="miaB-methiolase"/>
    <property type="match status" value="1"/>
</dbReference>
<dbReference type="InterPro" id="IPR007197">
    <property type="entry name" value="rSAM"/>
</dbReference>
<keyword evidence="2 13" id="KW-0004">4Fe-4S</keyword>
<evidence type="ECO:0000259" key="15">
    <source>
        <dbReference type="PROSITE" id="PS50926"/>
    </source>
</evidence>
<dbReference type="STRING" id="589865.DaAHT2_0803"/>
<keyword evidence="4 13" id="KW-0808">Transferase</keyword>
<comment type="similarity">
    <text evidence="13">Belongs to the methylthiotransferase family. MiaB subfamily.</text>
</comment>
<dbReference type="SFLD" id="SFLDS00029">
    <property type="entry name" value="Radical_SAM"/>
    <property type="match status" value="1"/>
</dbReference>
<evidence type="ECO:0000259" key="16">
    <source>
        <dbReference type="PROSITE" id="PS51449"/>
    </source>
</evidence>
<feature type="binding site" evidence="13">
    <location>
        <position position="14"/>
    </location>
    <ligand>
        <name>[4Fe-4S] cluster</name>
        <dbReference type="ChEBI" id="CHEBI:49883"/>
        <label>1</label>
    </ligand>
</feature>
<dbReference type="GO" id="GO:0005829">
    <property type="term" value="C:cytosol"/>
    <property type="evidence" value="ECO:0007669"/>
    <property type="project" value="TreeGrafter"/>
</dbReference>
<name>D6Z1T2_DESAT</name>
<accession>D6Z1T2</accession>
<keyword evidence="7 13" id="KW-0408">Iron</keyword>
<feature type="binding site" evidence="13">
    <location>
        <position position="161"/>
    </location>
    <ligand>
        <name>[4Fe-4S] cluster</name>
        <dbReference type="ChEBI" id="CHEBI:49883"/>
        <label>2</label>
        <note>4Fe-4S-S-AdoMet</note>
    </ligand>
</feature>
<dbReference type="SUPFAM" id="SSF102114">
    <property type="entry name" value="Radical SAM enzymes"/>
    <property type="match status" value="1"/>
</dbReference>
<dbReference type="Pfam" id="PF04055">
    <property type="entry name" value="Radical_SAM"/>
    <property type="match status" value="1"/>
</dbReference>
<dbReference type="PROSITE" id="PS50926">
    <property type="entry name" value="TRAM"/>
    <property type="match status" value="1"/>
</dbReference>
<feature type="compositionally biased region" description="Polar residues" evidence="14">
    <location>
        <begin position="404"/>
        <end position="418"/>
    </location>
</feature>
<comment type="catalytic activity">
    <reaction evidence="13">
        <text>N(6)-dimethylallyladenosine(37) in tRNA + (sulfur carrier)-SH + AH2 + 2 S-adenosyl-L-methionine = 2-methylsulfanyl-N(6)-dimethylallyladenosine(37) in tRNA + (sulfur carrier)-H + 5'-deoxyadenosine + L-methionine + A + S-adenosyl-L-homocysteine + 2 H(+)</text>
        <dbReference type="Rhea" id="RHEA:37067"/>
        <dbReference type="Rhea" id="RHEA-COMP:10375"/>
        <dbReference type="Rhea" id="RHEA-COMP:10376"/>
        <dbReference type="Rhea" id="RHEA-COMP:14737"/>
        <dbReference type="Rhea" id="RHEA-COMP:14739"/>
        <dbReference type="ChEBI" id="CHEBI:13193"/>
        <dbReference type="ChEBI" id="CHEBI:15378"/>
        <dbReference type="ChEBI" id="CHEBI:17319"/>
        <dbReference type="ChEBI" id="CHEBI:17499"/>
        <dbReference type="ChEBI" id="CHEBI:29917"/>
        <dbReference type="ChEBI" id="CHEBI:57844"/>
        <dbReference type="ChEBI" id="CHEBI:57856"/>
        <dbReference type="ChEBI" id="CHEBI:59789"/>
        <dbReference type="ChEBI" id="CHEBI:64428"/>
        <dbReference type="ChEBI" id="CHEBI:74415"/>
        <dbReference type="ChEBI" id="CHEBI:74417"/>
        <dbReference type="EC" id="2.8.4.3"/>
    </reaction>
</comment>
<dbReference type="KEGG" id="dak:DaAHT2_0803"/>
<dbReference type="RefSeq" id="WP_013163037.1">
    <property type="nucleotide sequence ID" value="NC_014216.1"/>
</dbReference>
<dbReference type="FunFam" id="3.40.50.12160:FF:000003">
    <property type="entry name" value="CDK5 regulatory subunit-associated protein 1"/>
    <property type="match status" value="1"/>
</dbReference>
<keyword evidence="13" id="KW-0819">tRNA processing</keyword>
<dbReference type="PANTHER" id="PTHR43020:SF2">
    <property type="entry name" value="MITOCHONDRIAL TRNA METHYLTHIOTRANSFERASE CDK5RAP1"/>
    <property type="match status" value="1"/>
</dbReference>
<evidence type="ECO:0000256" key="5">
    <source>
        <dbReference type="ARBA" id="ARBA00022691"/>
    </source>
</evidence>
<dbReference type="Gene3D" id="3.80.30.20">
    <property type="entry name" value="tm_1862 like domain"/>
    <property type="match status" value="1"/>
</dbReference>
<evidence type="ECO:0000313" key="19">
    <source>
        <dbReference type="Proteomes" id="UP000001508"/>
    </source>
</evidence>
<keyword evidence="6 13" id="KW-0479">Metal-binding</keyword>
<dbReference type="InterPro" id="IPR005839">
    <property type="entry name" value="Methylthiotransferase"/>
</dbReference>
<keyword evidence="19" id="KW-1185">Reference proteome</keyword>
<dbReference type="PROSITE" id="PS51918">
    <property type="entry name" value="RADICAL_SAM"/>
    <property type="match status" value="1"/>
</dbReference>
<evidence type="ECO:0000313" key="18">
    <source>
        <dbReference type="EMBL" id="ADH85507.1"/>
    </source>
</evidence>
<evidence type="ECO:0000259" key="17">
    <source>
        <dbReference type="PROSITE" id="PS51918"/>
    </source>
</evidence>
<dbReference type="CDD" id="cd01335">
    <property type="entry name" value="Radical_SAM"/>
    <property type="match status" value="1"/>
</dbReference>
<dbReference type="InterPro" id="IPR006638">
    <property type="entry name" value="Elp3/MiaA/NifB-like_rSAM"/>
</dbReference>
<proteinExistence type="inferred from homology"/>
<feature type="binding site" evidence="13">
    <location>
        <position position="165"/>
    </location>
    <ligand>
        <name>[4Fe-4S] cluster</name>
        <dbReference type="ChEBI" id="CHEBI:49883"/>
        <label>2</label>
        <note>4Fe-4S-S-AdoMet</note>
    </ligand>
</feature>
<keyword evidence="3 13" id="KW-0963">Cytoplasm</keyword>
<feature type="domain" description="Radical SAM core" evidence="17">
    <location>
        <begin position="147"/>
        <end position="383"/>
    </location>
</feature>
<dbReference type="Pfam" id="PF01938">
    <property type="entry name" value="TRAM"/>
    <property type="match status" value="1"/>
</dbReference>
<dbReference type="AlphaFoldDB" id="D6Z1T2"/>
<feature type="binding site" evidence="13">
    <location>
        <position position="84"/>
    </location>
    <ligand>
        <name>[4Fe-4S] cluster</name>
        <dbReference type="ChEBI" id="CHEBI:49883"/>
        <label>1</label>
    </ligand>
</feature>
<evidence type="ECO:0000256" key="4">
    <source>
        <dbReference type="ARBA" id="ARBA00022679"/>
    </source>
</evidence>
<dbReference type="HOGENOM" id="CLU_018697_2_0_7"/>
<feature type="domain" description="TRAM" evidence="15">
    <location>
        <begin position="386"/>
        <end position="450"/>
    </location>
</feature>
<comment type="function">
    <text evidence="1 13">Catalyzes the methylthiolation of N6-(dimethylallyl)adenosine (i(6)A), leading to the formation of 2-methylthio-N6-(dimethylallyl)adenosine (ms(2)i(6)A) at position 37 in tRNAs that read codons beginning with uridine.</text>
</comment>
<dbReference type="FunFam" id="3.80.30.20:FF:000001">
    <property type="entry name" value="tRNA-2-methylthio-N(6)-dimethylallyladenosine synthase 2"/>
    <property type="match status" value="1"/>
</dbReference>
<dbReference type="InterPro" id="IPR023404">
    <property type="entry name" value="rSAM_horseshoe"/>
</dbReference>
<evidence type="ECO:0000256" key="11">
    <source>
        <dbReference type="ARBA" id="ARBA00080698"/>
    </source>
</evidence>
<dbReference type="EC" id="2.8.4.3" evidence="9 13"/>
<feature type="domain" description="MTTase N-terminal" evidence="16">
    <location>
        <begin position="5"/>
        <end position="121"/>
    </location>
</feature>
<reference evidence="19" key="1">
    <citation type="submission" date="2010-02" db="EMBL/GenBank/DDBJ databases">
        <title>Complete sequence of Desulfurivibrio alkaliphilus AHT2.</title>
        <authorList>
            <consortium name="US DOE Joint Genome Institute"/>
            <person name="Pitluck S."/>
            <person name="Chertkov O."/>
            <person name="Detter J.C."/>
            <person name="Han C."/>
            <person name="Tapia R."/>
            <person name="Larimer F."/>
            <person name="Land M."/>
            <person name="Hauser L."/>
            <person name="Kyrpides N."/>
            <person name="Mikhailova N."/>
            <person name="Sorokin D.Y."/>
            <person name="Muyzer G."/>
            <person name="Woyke T."/>
        </authorList>
    </citation>
    <scope>NUCLEOTIDE SEQUENCE [LARGE SCALE GENOMIC DNA]</scope>
    <source>
        <strain evidence="19">DSM 19089 / UNIQEM U267 / AHT2</strain>
    </source>
</reference>
<dbReference type="PANTHER" id="PTHR43020">
    <property type="entry name" value="CDK5 REGULATORY SUBUNIT-ASSOCIATED PROTEIN 1"/>
    <property type="match status" value="1"/>
</dbReference>
<dbReference type="InterPro" id="IPR013848">
    <property type="entry name" value="Methylthiotransferase_N"/>
</dbReference>
<comment type="subcellular location">
    <subcellularLocation>
        <location evidence="13">Cytoplasm</location>
    </subcellularLocation>
</comment>
<evidence type="ECO:0000256" key="7">
    <source>
        <dbReference type="ARBA" id="ARBA00023004"/>
    </source>
</evidence>
<dbReference type="FunCoup" id="D6Z1T2">
    <property type="interactions" value="459"/>
</dbReference>
<dbReference type="InterPro" id="IPR058240">
    <property type="entry name" value="rSAM_sf"/>
</dbReference>
<dbReference type="eggNOG" id="COG0621">
    <property type="taxonomic scope" value="Bacteria"/>
</dbReference>
<dbReference type="SFLD" id="SFLDG01082">
    <property type="entry name" value="B12-binding_domain_containing"/>
    <property type="match status" value="1"/>
</dbReference>
<keyword evidence="5 13" id="KW-0949">S-adenosyl-L-methionine</keyword>
<evidence type="ECO:0000256" key="12">
    <source>
        <dbReference type="ARBA" id="ARBA00081141"/>
    </source>
</evidence>
<dbReference type="PROSITE" id="PS51449">
    <property type="entry name" value="MTTASE_N"/>
    <property type="match status" value="1"/>
</dbReference>
<dbReference type="InterPro" id="IPR020612">
    <property type="entry name" value="Methylthiotransferase_CS"/>
</dbReference>
<evidence type="ECO:0000256" key="3">
    <source>
        <dbReference type="ARBA" id="ARBA00022490"/>
    </source>
</evidence>
<feature type="region of interest" description="Disordered" evidence="14">
    <location>
        <begin position="401"/>
        <end position="421"/>
    </location>
</feature>
<evidence type="ECO:0000256" key="8">
    <source>
        <dbReference type="ARBA" id="ARBA00023014"/>
    </source>
</evidence>